<dbReference type="Proteomes" id="UP000183400">
    <property type="component" value="Unassembled WGS sequence"/>
</dbReference>
<reference evidence="4" key="1">
    <citation type="submission" date="2016-10" db="EMBL/GenBank/DDBJ databases">
        <authorList>
            <person name="Varghese N."/>
            <person name="Submissions S."/>
        </authorList>
    </citation>
    <scope>NUCLEOTIDE SEQUENCE [LARGE SCALE GENOMIC DNA]</scope>
    <source>
        <strain evidence="4">DSM 27839</strain>
    </source>
</reference>
<dbReference type="STRING" id="985054.SAMN05444358_1011125"/>
<dbReference type="EMBL" id="FNNP01000001">
    <property type="protein sequence ID" value="SDW55105.1"/>
    <property type="molecule type" value="Genomic_DNA"/>
</dbReference>
<dbReference type="Gene3D" id="3.30.530.20">
    <property type="match status" value="1"/>
</dbReference>
<dbReference type="SUPFAM" id="SSF55961">
    <property type="entry name" value="Bet v1-like"/>
    <property type="match status" value="1"/>
</dbReference>
<organism evidence="3 4">
    <name type="scientific">Ruegeria halocynthiae</name>
    <dbReference type="NCBI Taxonomy" id="985054"/>
    <lineage>
        <taxon>Bacteria</taxon>
        <taxon>Pseudomonadati</taxon>
        <taxon>Pseudomonadota</taxon>
        <taxon>Alphaproteobacteria</taxon>
        <taxon>Rhodobacterales</taxon>
        <taxon>Roseobacteraceae</taxon>
        <taxon>Ruegeria</taxon>
    </lineage>
</organism>
<evidence type="ECO:0000259" key="2">
    <source>
        <dbReference type="Pfam" id="PF08327"/>
    </source>
</evidence>
<evidence type="ECO:0000256" key="1">
    <source>
        <dbReference type="ARBA" id="ARBA00006817"/>
    </source>
</evidence>
<protein>
    <submittedName>
        <fullName evidence="3">Uncharacterized conserved protein YndB, AHSA1/START domain</fullName>
    </submittedName>
</protein>
<sequence length="151" mass="16780">MIDPIIKTIVVNAVPERAFDIFVNRIAKWWPLYGHAVSASQGQPALAVVIEPRVGGAVYEKMFDGARADWGTVLVFEEGARLTFSWHPGTNKDRPTQVEIRFETYGDGQTKVTLTHSGWEVWATEATGKRTGYDSGWDYVLGECYANAVAK</sequence>
<dbReference type="OrthoDB" id="793407at2"/>
<dbReference type="RefSeq" id="WP_083347677.1">
    <property type="nucleotide sequence ID" value="NZ_FNNP01000001.1"/>
</dbReference>
<dbReference type="InterPro" id="IPR023393">
    <property type="entry name" value="START-like_dom_sf"/>
</dbReference>
<dbReference type="InterPro" id="IPR013538">
    <property type="entry name" value="ASHA1/2-like_C"/>
</dbReference>
<proteinExistence type="inferred from homology"/>
<evidence type="ECO:0000313" key="4">
    <source>
        <dbReference type="Proteomes" id="UP000183400"/>
    </source>
</evidence>
<keyword evidence="4" id="KW-1185">Reference proteome</keyword>
<evidence type="ECO:0000313" key="3">
    <source>
        <dbReference type="EMBL" id="SDW55105.1"/>
    </source>
</evidence>
<feature type="domain" description="Activator of Hsp90 ATPase homologue 1/2-like C-terminal" evidence="2">
    <location>
        <begin position="13"/>
        <end position="140"/>
    </location>
</feature>
<dbReference type="AlphaFoldDB" id="A0A1H2UG97"/>
<name>A0A1H2UG97_9RHOB</name>
<dbReference type="Pfam" id="PF08327">
    <property type="entry name" value="AHSA1"/>
    <property type="match status" value="1"/>
</dbReference>
<gene>
    <name evidence="3" type="ORF">SAMN05444358_1011125</name>
</gene>
<accession>A0A1H2UG97</accession>
<comment type="similarity">
    <text evidence="1">Belongs to the AHA1 family.</text>
</comment>